<organism evidence="9 10">
    <name type="scientific">Lepisosteus oculatus</name>
    <name type="common">Spotted gar</name>
    <dbReference type="NCBI Taxonomy" id="7918"/>
    <lineage>
        <taxon>Eukaryota</taxon>
        <taxon>Metazoa</taxon>
        <taxon>Chordata</taxon>
        <taxon>Craniata</taxon>
        <taxon>Vertebrata</taxon>
        <taxon>Euteleostomi</taxon>
        <taxon>Actinopterygii</taxon>
        <taxon>Neopterygii</taxon>
        <taxon>Holostei</taxon>
        <taxon>Semionotiformes</taxon>
        <taxon>Lepisosteidae</taxon>
        <taxon>Lepisosteus</taxon>
    </lineage>
</organism>
<evidence type="ECO:0000256" key="5">
    <source>
        <dbReference type="ARBA" id="ARBA00022989"/>
    </source>
</evidence>
<dbReference type="GO" id="GO:2000391">
    <property type="term" value="P:positive regulation of neutrophil extravasation"/>
    <property type="evidence" value="ECO:0000318"/>
    <property type="project" value="GO_Central"/>
</dbReference>
<dbReference type="HOGENOM" id="CLU_092825_1_1_1"/>
<dbReference type="InParanoid" id="W5MVY3"/>
<evidence type="ECO:0000256" key="8">
    <source>
        <dbReference type="SAM" id="SignalP"/>
    </source>
</evidence>
<keyword evidence="10" id="KW-1185">Reference proteome</keyword>
<dbReference type="EMBL" id="AHAT01012818">
    <property type="status" value="NOT_ANNOTATED_CDS"/>
    <property type="molecule type" value="Genomic_DNA"/>
</dbReference>
<evidence type="ECO:0000256" key="7">
    <source>
        <dbReference type="SAM" id="MobiDB-lite"/>
    </source>
</evidence>
<keyword evidence="5" id="KW-1133">Transmembrane helix</keyword>
<evidence type="ECO:0000313" key="9">
    <source>
        <dbReference type="Ensembl" id="ENSLOCP00000012542.1"/>
    </source>
</evidence>
<dbReference type="KEGG" id="loc:102687711"/>
<keyword evidence="6" id="KW-0472">Membrane</keyword>
<comment type="similarity">
    <text evidence="2">Belongs to the CD99 family.</text>
</comment>
<dbReference type="GeneID" id="102687711"/>
<dbReference type="RefSeq" id="XP_015217208.1">
    <property type="nucleotide sequence ID" value="XM_015361722.1"/>
</dbReference>
<feature type="signal peptide" evidence="8">
    <location>
        <begin position="1"/>
        <end position="18"/>
    </location>
</feature>
<dbReference type="eggNOG" id="ENOG502S70S">
    <property type="taxonomic scope" value="Eukaryota"/>
</dbReference>
<dbReference type="AlphaFoldDB" id="W5MVY3"/>
<dbReference type="Ensembl" id="ENSLOCT00000012565.1">
    <property type="protein sequence ID" value="ENSLOCP00000012542.1"/>
    <property type="gene ID" value="ENSLOCG00000010250.1"/>
</dbReference>
<dbReference type="OMA" id="DNQIFSN"/>
<dbReference type="Pfam" id="PF12301">
    <property type="entry name" value="CD99L2"/>
    <property type="match status" value="1"/>
</dbReference>
<sequence>MKYLRILLFAILTIVAQGQDGFDLSDALGGSDPVTAKPKPKPPKDTGTGDFNLGDVFDMPGPTKPPVTPKPKKPSGDEFDLGDALGGPDPHPTKQPAVPPKNPGKGGSFDNDDLGYVAGEGDYNPDKGKSGGRSGGRAEGDTQGGSDQPQAEGSGKIAGIVSAVGVALLGAASSYFAYQKKKLCFKISGGDPESGNKTQSGTQSEPQILSNLLRSS</sequence>
<reference evidence="9" key="3">
    <citation type="submission" date="2025-09" db="UniProtKB">
        <authorList>
            <consortium name="Ensembl"/>
        </authorList>
    </citation>
    <scope>IDENTIFICATION</scope>
</reference>
<reference evidence="9" key="2">
    <citation type="submission" date="2025-08" db="UniProtKB">
        <authorList>
            <consortium name="Ensembl"/>
        </authorList>
    </citation>
    <scope>IDENTIFICATION</scope>
</reference>
<dbReference type="Bgee" id="ENSLOCG00000010250">
    <property type="expression patterns" value="Expressed in zone of skin and 13 other cell types or tissues"/>
</dbReference>
<name>W5MVY3_LEPOC</name>
<evidence type="ECO:0000256" key="6">
    <source>
        <dbReference type="ARBA" id="ARBA00023136"/>
    </source>
</evidence>
<dbReference type="EMBL" id="AHAT01012817">
    <property type="status" value="NOT_ANNOTATED_CDS"/>
    <property type="molecule type" value="Genomic_DNA"/>
</dbReference>
<dbReference type="GO" id="GO:0034109">
    <property type="term" value="P:homotypic cell-cell adhesion"/>
    <property type="evidence" value="ECO:0000318"/>
    <property type="project" value="GO_Central"/>
</dbReference>
<proteinExistence type="inferred from homology"/>
<dbReference type="GeneTree" id="ENSGT00940000154344"/>
<dbReference type="PANTHER" id="PTHR15076:SF15">
    <property type="entry name" value="CD99 ANTIGEN"/>
    <property type="match status" value="1"/>
</dbReference>
<dbReference type="GO" id="GO:0005886">
    <property type="term" value="C:plasma membrane"/>
    <property type="evidence" value="ECO:0000318"/>
    <property type="project" value="GO_Central"/>
</dbReference>
<feature type="compositionally biased region" description="Polar residues" evidence="7">
    <location>
        <begin position="195"/>
        <end position="216"/>
    </location>
</feature>
<dbReference type="Proteomes" id="UP000018468">
    <property type="component" value="Linkage group LG14"/>
</dbReference>
<evidence type="ECO:0000256" key="3">
    <source>
        <dbReference type="ARBA" id="ARBA00022692"/>
    </source>
</evidence>
<dbReference type="GO" id="GO:0072683">
    <property type="term" value="P:T cell extravasation"/>
    <property type="evidence" value="ECO:0000318"/>
    <property type="project" value="GO_Central"/>
</dbReference>
<comment type="subcellular location">
    <subcellularLocation>
        <location evidence="1">Membrane</location>
        <topology evidence="1">Single-pass type I membrane protein</topology>
    </subcellularLocation>
</comment>
<protein>
    <submittedName>
        <fullName evidence="9">CD99 molecule (Xg blood group)</fullName>
    </submittedName>
</protein>
<evidence type="ECO:0000313" key="10">
    <source>
        <dbReference type="Proteomes" id="UP000018468"/>
    </source>
</evidence>
<dbReference type="STRING" id="7918.ENSLOCP00000012542"/>
<accession>W5MVY3</accession>
<dbReference type="OrthoDB" id="8963727at2759"/>
<evidence type="ECO:0000256" key="1">
    <source>
        <dbReference type="ARBA" id="ARBA00004479"/>
    </source>
</evidence>
<keyword evidence="4 8" id="KW-0732">Signal</keyword>
<keyword evidence="3" id="KW-0812">Transmembrane</keyword>
<evidence type="ECO:0000256" key="2">
    <source>
        <dbReference type="ARBA" id="ARBA00008763"/>
    </source>
</evidence>
<feature type="region of interest" description="Disordered" evidence="7">
    <location>
        <begin position="28"/>
        <end position="153"/>
    </location>
</feature>
<dbReference type="PANTHER" id="PTHR15076">
    <property type="entry name" value="CD99/MIC2 PROTEIN RELATED"/>
    <property type="match status" value="1"/>
</dbReference>
<evidence type="ECO:0000256" key="4">
    <source>
        <dbReference type="ARBA" id="ARBA00022729"/>
    </source>
</evidence>
<feature type="chain" id="PRO_5004868871" evidence="8">
    <location>
        <begin position="19"/>
        <end position="216"/>
    </location>
</feature>
<reference evidence="10" key="1">
    <citation type="submission" date="2011-12" db="EMBL/GenBank/DDBJ databases">
        <title>The Draft Genome of Lepisosteus oculatus.</title>
        <authorList>
            <consortium name="The Broad Institute Genome Assembly &amp; Analysis Group"/>
            <consortium name="Computational R&amp;D Group"/>
            <consortium name="and Sequencing Platform"/>
            <person name="Di Palma F."/>
            <person name="Alfoldi J."/>
            <person name="Johnson J."/>
            <person name="Berlin A."/>
            <person name="Gnerre S."/>
            <person name="Jaffe D."/>
            <person name="MacCallum I."/>
            <person name="Young S."/>
            <person name="Walker B.J."/>
            <person name="Lander E.S."/>
            <person name="Lindblad-Toh K."/>
        </authorList>
    </citation>
    <scope>NUCLEOTIDE SEQUENCE [LARGE SCALE GENOMIC DNA]</scope>
</reference>
<dbReference type="InterPro" id="IPR022078">
    <property type="entry name" value="CD99L2"/>
</dbReference>
<feature type="region of interest" description="Disordered" evidence="7">
    <location>
        <begin position="187"/>
        <end position="216"/>
    </location>
</feature>